<protein>
    <submittedName>
        <fullName evidence="2">Hemerythrin domain-containing protein</fullName>
    </submittedName>
</protein>
<accession>A0ABN1L4H5</accession>
<gene>
    <name evidence="2" type="ORF">GCM10009111_07550</name>
</gene>
<comment type="caution">
    <text evidence="2">The sequence shown here is derived from an EMBL/GenBank/DDBJ whole genome shotgun (WGS) entry which is preliminary data.</text>
</comment>
<dbReference type="PANTHER" id="PTHR35585:SF1">
    <property type="entry name" value="HHE DOMAIN PROTEIN (AFU_ORTHOLOGUE AFUA_4G00730)"/>
    <property type="match status" value="1"/>
</dbReference>
<evidence type="ECO:0000259" key="1">
    <source>
        <dbReference type="Pfam" id="PF01814"/>
    </source>
</evidence>
<dbReference type="PANTHER" id="PTHR35585">
    <property type="entry name" value="HHE DOMAIN PROTEIN (AFU_ORTHOLOGUE AFUA_4G00730)"/>
    <property type="match status" value="1"/>
</dbReference>
<sequence length="142" mass="16593">MKIFEALRNDHEKQRALIKLLLDTTGNSAVRAEYYQQLKVELETHAVAEERYFYAPLMQLDSTIDLSRHGVAEHHQIDKFIAELDALEMSSPQWLLTFKKLAHKVDHHLEEEEQEFFQQAGKAFSEQEKQKLASDYLVEMSS</sequence>
<name>A0ABN1L4H5_9GAMM</name>
<evidence type="ECO:0000313" key="2">
    <source>
        <dbReference type="EMBL" id="GAA0812932.1"/>
    </source>
</evidence>
<feature type="domain" description="Hemerythrin-like" evidence="1">
    <location>
        <begin position="3"/>
        <end position="119"/>
    </location>
</feature>
<dbReference type="Proteomes" id="UP001500021">
    <property type="component" value="Unassembled WGS sequence"/>
</dbReference>
<organism evidence="2 3">
    <name type="scientific">Colwellia asteriadis</name>
    <dbReference type="NCBI Taxonomy" id="517723"/>
    <lineage>
        <taxon>Bacteria</taxon>
        <taxon>Pseudomonadati</taxon>
        <taxon>Pseudomonadota</taxon>
        <taxon>Gammaproteobacteria</taxon>
        <taxon>Alteromonadales</taxon>
        <taxon>Colwelliaceae</taxon>
        <taxon>Colwellia</taxon>
    </lineage>
</organism>
<keyword evidence="3" id="KW-1185">Reference proteome</keyword>
<dbReference type="EMBL" id="BAAAFA010000002">
    <property type="protein sequence ID" value="GAA0812932.1"/>
    <property type="molecule type" value="Genomic_DNA"/>
</dbReference>
<dbReference type="InterPro" id="IPR012312">
    <property type="entry name" value="Hemerythrin-like"/>
</dbReference>
<dbReference type="Pfam" id="PF01814">
    <property type="entry name" value="Hemerythrin"/>
    <property type="match status" value="1"/>
</dbReference>
<reference evidence="2 3" key="1">
    <citation type="journal article" date="2019" name="Int. J. Syst. Evol. Microbiol.">
        <title>The Global Catalogue of Microorganisms (GCM) 10K type strain sequencing project: providing services to taxonomists for standard genome sequencing and annotation.</title>
        <authorList>
            <consortium name="The Broad Institute Genomics Platform"/>
            <consortium name="The Broad Institute Genome Sequencing Center for Infectious Disease"/>
            <person name="Wu L."/>
            <person name="Ma J."/>
        </authorList>
    </citation>
    <scope>NUCLEOTIDE SEQUENCE [LARGE SCALE GENOMIC DNA]</scope>
    <source>
        <strain evidence="2 3">JCM 15608</strain>
    </source>
</reference>
<proteinExistence type="predicted"/>
<dbReference type="RefSeq" id="WP_215980152.1">
    <property type="nucleotide sequence ID" value="NZ_BAAAFA010000002.1"/>
</dbReference>
<evidence type="ECO:0000313" key="3">
    <source>
        <dbReference type="Proteomes" id="UP001500021"/>
    </source>
</evidence>